<organism evidence="1 2">
    <name type="scientific">Polychaeton citri CBS 116435</name>
    <dbReference type="NCBI Taxonomy" id="1314669"/>
    <lineage>
        <taxon>Eukaryota</taxon>
        <taxon>Fungi</taxon>
        <taxon>Dikarya</taxon>
        <taxon>Ascomycota</taxon>
        <taxon>Pezizomycotina</taxon>
        <taxon>Dothideomycetes</taxon>
        <taxon>Dothideomycetidae</taxon>
        <taxon>Capnodiales</taxon>
        <taxon>Capnodiaceae</taxon>
        <taxon>Polychaeton</taxon>
    </lineage>
</organism>
<dbReference type="Proteomes" id="UP000799441">
    <property type="component" value="Unassembled WGS sequence"/>
</dbReference>
<reference evidence="1" key="1">
    <citation type="journal article" date="2020" name="Stud. Mycol.">
        <title>101 Dothideomycetes genomes: a test case for predicting lifestyles and emergence of pathogens.</title>
        <authorList>
            <person name="Haridas S."/>
            <person name="Albert R."/>
            <person name="Binder M."/>
            <person name="Bloem J."/>
            <person name="Labutti K."/>
            <person name="Salamov A."/>
            <person name="Andreopoulos B."/>
            <person name="Baker S."/>
            <person name="Barry K."/>
            <person name="Bills G."/>
            <person name="Bluhm B."/>
            <person name="Cannon C."/>
            <person name="Castanera R."/>
            <person name="Culley D."/>
            <person name="Daum C."/>
            <person name="Ezra D."/>
            <person name="Gonzalez J."/>
            <person name="Henrissat B."/>
            <person name="Kuo A."/>
            <person name="Liang C."/>
            <person name="Lipzen A."/>
            <person name="Lutzoni F."/>
            <person name="Magnuson J."/>
            <person name="Mondo S."/>
            <person name="Nolan M."/>
            <person name="Ohm R."/>
            <person name="Pangilinan J."/>
            <person name="Park H.-J."/>
            <person name="Ramirez L."/>
            <person name="Alfaro M."/>
            <person name="Sun H."/>
            <person name="Tritt A."/>
            <person name="Yoshinaga Y."/>
            <person name="Zwiers L.-H."/>
            <person name="Turgeon B."/>
            <person name="Goodwin S."/>
            <person name="Spatafora J."/>
            <person name="Crous P."/>
            <person name="Grigoriev I."/>
        </authorList>
    </citation>
    <scope>NUCLEOTIDE SEQUENCE</scope>
    <source>
        <strain evidence="1">CBS 116435</strain>
    </source>
</reference>
<gene>
    <name evidence="1" type="ORF">K431DRAFT_281086</name>
</gene>
<sequence>MTGTRLLLSQRQTVSSASRRQFRITCWGSHAIAATTTVAITITTQRDPASDSWPPAVHSRPLCNMNPSEQRICLKLKCVFSIAREGSTPLRTQVQ</sequence>
<evidence type="ECO:0000313" key="1">
    <source>
        <dbReference type="EMBL" id="KAF2725118.1"/>
    </source>
</evidence>
<keyword evidence="2" id="KW-1185">Reference proteome</keyword>
<accession>A0A9P4QD93</accession>
<comment type="caution">
    <text evidence="1">The sequence shown here is derived from an EMBL/GenBank/DDBJ whole genome shotgun (WGS) entry which is preliminary data.</text>
</comment>
<dbReference type="AlphaFoldDB" id="A0A9P4QD93"/>
<dbReference type="EMBL" id="MU003768">
    <property type="protein sequence ID" value="KAF2725118.1"/>
    <property type="molecule type" value="Genomic_DNA"/>
</dbReference>
<name>A0A9P4QD93_9PEZI</name>
<evidence type="ECO:0000313" key="2">
    <source>
        <dbReference type="Proteomes" id="UP000799441"/>
    </source>
</evidence>
<proteinExistence type="predicted"/>
<protein>
    <submittedName>
        <fullName evidence="1">Uncharacterized protein</fullName>
    </submittedName>
</protein>